<feature type="transmembrane region" description="Helical" evidence="8">
    <location>
        <begin position="106"/>
        <end position="124"/>
    </location>
</feature>
<dbReference type="GO" id="GO:0008233">
    <property type="term" value="F:peptidase activity"/>
    <property type="evidence" value="ECO:0007669"/>
    <property type="project" value="UniProtKB-KW"/>
</dbReference>
<gene>
    <name evidence="9" type="ORF">INF28_01970</name>
</gene>
<name>A0A9D5R7U4_9FIRM</name>
<keyword evidence="10" id="KW-1185">Reference proteome</keyword>
<feature type="transmembrane region" description="Helical" evidence="8">
    <location>
        <begin position="78"/>
        <end position="100"/>
    </location>
</feature>
<evidence type="ECO:0000256" key="1">
    <source>
        <dbReference type="ARBA" id="ARBA00022475"/>
    </source>
</evidence>
<feature type="transmembrane region" description="Helical" evidence="8">
    <location>
        <begin position="40"/>
        <end position="66"/>
    </location>
</feature>
<feature type="transmembrane region" description="Helical" evidence="8">
    <location>
        <begin position="168"/>
        <end position="187"/>
    </location>
</feature>
<dbReference type="Proteomes" id="UP000806542">
    <property type="component" value="Unassembled WGS sequence"/>
</dbReference>
<keyword evidence="6 8" id="KW-1133">Transmembrane helix</keyword>
<dbReference type="EMBL" id="JADCKB010000002">
    <property type="protein sequence ID" value="MBE5039237.1"/>
    <property type="molecule type" value="Genomic_DNA"/>
</dbReference>
<keyword evidence="7 8" id="KW-0472">Membrane</keyword>
<keyword evidence="3" id="KW-0645">Protease</keyword>
<evidence type="ECO:0000256" key="5">
    <source>
        <dbReference type="ARBA" id="ARBA00022801"/>
    </source>
</evidence>
<evidence type="ECO:0000313" key="10">
    <source>
        <dbReference type="Proteomes" id="UP000806542"/>
    </source>
</evidence>
<proteinExistence type="predicted"/>
<comment type="caution">
    <text evidence="9">The sequence shown here is derived from an EMBL/GenBank/DDBJ whole genome shotgun (WGS) entry which is preliminary data.</text>
</comment>
<accession>A0A9D5R7U4</accession>
<keyword evidence="4 8" id="KW-0812">Transmembrane</keyword>
<dbReference type="SMART" id="SM00793">
    <property type="entry name" value="AgrB"/>
    <property type="match status" value="1"/>
</dbReference>
<evidence type="ECO:0000256" key="4">
    <source>
        <dbReference type="ARBA" id="ARBA00022692"/>
    </source>
</evidence>
<keyword evidence="2" id="KW-0673">Quorum sensing</keyword>
<organism evidence="9 10">
    <name type="scientific">Ructibacterium gallinarum</name>
    <dbReference type="NCBI Taxonomy" id="2779355"/>
    <lineage>
        <taxon>Bacteria</taxon>
        <taxon>Bacillati</taxon>
        <taxon>Bacillota</taxon>
        <taxon>Clostridia</taxon>
        <taxon>Eubacteriales</taxon>
        <taxon>Oscillospiraceae</taxon>
        <taxon>Ructibacterium</taxon>
    </lineage>
</organism>
<dbReference type="GO" id="GO:0009372">
    <property type="term" value="P:quorum sensing"/>
    <property type="evidence" value="ECO:0007669"/>
    <property type="project" value="UniProtKB-KW"/>
</dbReference>
<evidence type="ECO:0000256" key="2">
    <source>
        <dbReference type="ARBA" id="ARBA00022654"/>
    </source>
</evidence>
<protein>
    <submittedName>
        <fullName evidence="9">Accessory gene regulator B family protein</fullName>
    </submittedName>
</protein>
<reference evidence="9" key="1">
    <citation type="submission" date="2020-10" db="EMBL/GenBank/DDBJ databases">
        <title>ChiBAC.</title>
        <authorList>
            <person name="Zenner C."/>
            <person name="Hitch T.C.A."/>
            <person name="Clavel T."/>
        </authorList>
    </citation>
    <scope>NUCLEOTIDE SEQUENCE</scope>
    <source>
        <strain evidence="9">DSM 107454</strain>
    </source>
</reference>
<dbReference type="Pfam" id="PF04647">
    <property type="entry name" value="AgrB"/>
    <property type="match status" value="1"/>
</dbReference>
<dbReference type="InterPro" id="IPR006741">
    <property type="entry name" value="AgrB"/>
</dbReference>
<dbReference type="RefSeq" id="WP_226391800.1">
    <property type="nucleotide sequence ID" value="NZ_JADCKB010000002.1"/>
</dbReference>
<sequence length="195" mass="22337">MEKTAKLITQYFIRKNIILKEKADIYCYGLKLIFADIINFSIIILLGFLLNRIFESIAFLIALCGIRRFSGGFHAKTFWLCRLSMMATYICVMEVVSIILHTNMQLLLILLCDIIVIIFISIFAPVEHPNKPLSQSQRKQNKRKAVITTFFLSFFSIFLVFIKINLGVTISITLVAVMFLMIISMVLQKGGKKNV</sequence>
<evidence type="ECO:0000256" key="3">
    <source>
        <dbReference type="ARBA" id="ARBA00022670"/>
    </source>
</evidence>
<keyword evidence="5" id="KW-0378">Hydrolase</keyword>
<keyword evidence="1" id="KW-1003">Cell membrane</keyword>
<evidence type="ECO:0000256" key="6">
    <source>
        <dbReference type="ARBA" id="ARBA00022989"/>
    </source>
</evidence>
<dbReference type="AlphaFoldDB" id="A0A9D5R7U4"/>
<evidence type="ECO:0000256" key="8">
    <source>
        <dbReference type="SAM" id="Phobius"/>
    </source>
</evidence>
<dbReference type="GO" id="GO:0016020">
    <property type="term" value="C:membrane"/>
    <property type="evidence" value="ECO:0007669"/>
    <property type="project" value="InterPro"/>
</dbReference>
<feature type="transmembrane region" description="Helical" evidence="8">
    <location>
        <begin position="145"/>
        <end position="162"/>
    </location>
</feature>
<dbReference type="GO" id="GO:0006508">
    <property type="term" value="P:proteolysis"/>
    <property type="evidence" value="ECO:0007669"/>
    <property type="project" value="UniProtKB-KW"/>
</dbReference>
<evidence type="ECO:0000256" key="7">
    <source>
        <dbReference type="ARBA" id="ARBA00023136"/>
    </source>
</evidence>
<evidence type="ECO:0000313" key="9">
    <source>
        <dbReference type="EMBL" id="MBE5039237.1"/>
    </source>
</evidence>